<dbReference type="FunFam" id="1.10.510.10:FF:001019">
    <property type="entry name" value="G-type lectin S-receptor-like serine/threonine-protein kinase B120"/>
    <property type="match status" value="1"/>
</dbReference>
<feature type="domain" description="Apple" evidence="18">
    <location>
        <begin position="325"/>
        <end position="408"/>
    </location>
</feature>
<keyword evidence="2" id="KW-0723">Serine/threonine-protein kinase</keyword>
<comment type="caution">
    <text evidence="14">Lacks conserved residue(s) required for the propagation of feature annotation.</text>
</comment>
<evidence type="ECO:0000256" key="12">
    <source>
        <dbReference type="ARBA" id="ARBA00047899"/>
    </source>
</evidence>
<keyword evidence="8" id="KW-0067">ATP-binding</keyword>
<dbReference type="PANTHER" id="PTHR32444:SF183">
    <property type="entry name" value="APPLE DOMAIN-CONTAINING PROTEIN"/>
    <property type="match status" value="1"/>
</dbReference>
<evidence type="ECO:0000259" key="18">
    <source>
        <dbReference type="PROSITE" id="PS50948"/>
    </source>
</evidence>
<dbReference type="Gene3D" id="3.50.4.10">
    <property type="entry name" value="Hepatocyte Growth Factor"/>
    <property type="match status" value="1"/>
</dbReference>
<dbReference type="GO" id="GO:0004674">
    <property type="term" value="F:protein serine/threonine kinase activity"/>
    <property type="evidence" value="ECO:0007669"/>
    <property type="project" value="UniProtKB-KW"/>
</dbReference>
<evidence type="ECO:0000313" key="20">
    <source>
        <dbReference type="Proteomes" id="UP001603857"/>
    </source>
</evidence>
<evidence type="ECO:0000259" key="15">
    <source>
        <dbReference type="PROSITE" id="PS50011"/>
    </source>
</evidence>
<evidence type="ECO:0000256" key="8">
    <source>
        <dbReference type="ARBA" id="ARBA00022840"/>
    </source>
</evidence>
<keyword evidence="14" id="KW-0245">EGF-like domain</keyword>
<keyword evidence="6" id="KW-0547">Nucleotide-binding</keyword>
<keyword evidence="11" id="KW-0325">Glycoprotein</keyword>
<dbReference type="Pfam" id="PF08276">
    <property type="entry name" value="PAN_2"/>
    <property type="match status" value="1"/>
</dbReference>
<evidence type="ECO:0000256" key="7">
    <source>
        <dbReference type="ARBA" id="ARBA00022777"/>
    </source>
</evidence>
<dbReference type="SUPFAM" id="SSF56112">
    <property type="entry name" value="Protein kinase-like (PK-like)"/>
    <property type="match status" value="1"/>
</dbReference>
<evidence type="ECO:0000256" key="11">
    <source>
        <dbReference type="ARBA" id="ARBA00023180"/>
    </source>
</evidence>
<evidence type="ECO:0000256" key="5">
    <source>
        <dbReference type="ARBA" id="ARBA00022729"/>
    </source>
</evidence>
<comment type="catalytic activity">
    <reaction evidence="12">
        <text>L-threonyl-[protein] + ATP = O-phospho-L-threonyl-[protein] + ADP + H(+)</text>
        <dbReference type="Rhea" id="RHEA:46608"/>
        <dbReference type="Rhea" id="RHEA-COMP:11060"/>
        <dbReference type="Rhea" id="RHEA-COMP:11605"/>
        <dbReference type="ChEBI" id="CHEBI:15378"/>
        <dbReference type="ChEBI" id="CHEBI:30013"/>
        <dbReference type="ChEBI" id="CHEBI:30616"/>
        <dbReference type="ChEBI" id="CHEBI:61977"/>
        <dbReference type="ChEBI" id="CHEBI:456216"/>
        <dbReference type="EC" id="2.7.11.1"/>
    </reaction>
</comment>
<evidence type="ECO:0000256" key="13">
    <source>
        <dbReference type="ARBA" id="ARBA00048679"/>
    </source>
</evidence>
<dbReference type="InterPro" id="IPR011009">
    <property type="entry name" value="Kinase-like_dom_sf"/>
</dbReference>
<proteinExistence type="predicted"/>
<dbReference type="SMART" id="SM00220">
    <property type="entry name" value="S_TKc"/>
    <property type="match status" value="1"/>
</dbReference>
<dbReference type="FunFam" id="3.30.200.20:FF:000195">
    <property type="entry name" value="G-type lectin S-receptor-like serine/threonine-protein kinase"/>
    <property type="match status" value="1"/>
</dbReference>
<dbReference type="PROSITE" id="PS50927">
    <property type="entry name" value="BULB_LECTIN"/>
    <property type="match status" value="1"/>
</dbReference>
<dbReference type="PROSITE" id="PS50948">
    <property type="entry name" value="PAN"/>
    <property type="match status" value="1"/>
</dbReference>
<dbReference type="Gene3D" id="1.10.510.10">
    <property type="entry name" value="Transferase(Phosphotransferase) domain 1"/>
    <property type="match status" value="1"/>
</dbReference>
<feature type="domain" description="Protein kinase" evidence="15">
    <location>
        <begin position="421"/>
        <end position="626"/>
    </location>
</feature>
<keyword evidence="5" id="KW-0732">Signal</keyword>
<dbReference type="SUPFAM" id="SSF51110">
    <property type="entry name" value="alpha-D-mannose-specific plant lectins"/>
    <property type="match status" value="1"/>
</dbReference>
<keyword evidence="10" id="KW-0675">Receptor</keyword>
<reference evidence="19 20" key="1">
    <citation type="submission" date="2024-08" db="EMBL/GenBank/DDBJ databases">
        <title>Insights into the chromosomal genome structure of Flemingia macrophylla.</title>
        <authorList>
            <person name="Ding Y."/>
            <person name="Zhao Y."/>
            <person name="Bi W."/>
            <person name="Wu M."/>
            <person name="Zhao G."/>
            <person name="Gong Y."/>
            <person name="Li W."/>
            <person name="Zhang P."/>
        </authorList>
    </citation>
    <scope>NUCLEOTIDE SEQUENCE [LARGE SCALE GENOMIC DNA]</scope>
    <source>
        <strain evidence="19">DYQJB</strain>
        <tissue evidence="19">Leaf</tissue>
    </source>
</reference>
<dbReference type="Pfam" id="PF01453">
    <property type="entry name" value="B_lectin"/>
    <property type="match status" value="1"/>
</dbReference>
<name>A0ABD1LWB8_9FABA</name>
<organism evidence="19 20">
    <name type="scientific">Flemingia macrophylla</name>
    <dbReference type="NCBI Taxonomy" id="520843"/>
    <lineage>
        <taxon>Eukaryota</taxon>
        <taxon>Viridiplantae</taxon>
        <taxon>Streptophyta</taxon>
        <taxon>Embryophyta</taxon>
        <taxon>Tracheophyta</taxon>
        <taxon>Spermatophyta</taxon>
        <taxon>Magnoliopsida</taxon>
        <taxon>eudicotyledons</taxon>
        <taxon>Gunneridae</taxon>
        <taxon>Pentapetalae</taxon>
        <taxon>rosids</taxon>
        <taxon>fabids</taxon>
        <taxon>Fabales</taxon>
        <taxon>Fabaceae</taxon>
        <taxon>Papilionoideae</taxon>
        <taxon>50 kb inversion clade</taxon>
        <taxon>NPAAA clade</taxon>
        <taxon>indigoferoid/millettioid clade</taxon>
        <taxon>Phaseoleae</taxon>
        <taxon>Flemingia</taxon>
    </lineage>
</organism>
<gene>
    <name evidence="19" type="ORF">Fmac_021223</name>
</gene>
<feature type="domain" description="Bulb-type lectin" evidence="17">
    <location>
        <begin position="8"/>
        <end position="132"/>
    </location>
</feature>
<dbReference type="InterPro" id="IPR036426">
    <property type="entry name" value="Bulb-type_lectin_dom_sf"/>
</dbReference>
<protein>
    <recommendedName>
        <fullName evidence="1">non-specific serine/threonine protein kinase</fullName>
        <ecNumber evidence="1">2.7.11.1</ecNumber>
    </recommendedName>
</protein>
<dbReference type="InterPro" id="IPR008271">
    <property type="entry name" value="Ser/Thr_kinase_AS"/>
</dbReference>
<keyword evidence="4" id="KW-0808">Transferase</keyword>
<dbReference type="SMART" id="SM00473">
    <property type="entry name" value="PAN_AP"/>
    <property type="match status" value="1"/>
</dbReference>
<dbReference type="PROSITE" id="PS50026">
    <property type="entry name" value="EGF_3"/>
    <property type="match status" value="1"/>
</dbReference>
<evidence type="ECO:0000256" key="3">
    <source>
        <dbReference type="ARBA" id="ARBA00022553"/>
    </source>
</evidence>
<dbReference type="InterPro" id="IPR001480">
    <property type="entry name" value="Bulb-type_lectin_dom"/>
</dbReference>
<dbReference type="Proteomes" id="UP001603857">
    <property type="component" value="Unassembled WGS sequence"/>
</dbReference>
<dbReference type="PROSITE" id="PS50011">
    <property type="entry name" value="PROTEIN_KINASE_DOM"/>
    <property type="match status" value="1"/>
</dbReference>
<dbReference type="Pfam" id="PF00954">
    <property type="entry name" value="S_locus_glycop"/>
    <property type="match status" value="1"/>
</dbReference>
<dbReference type="SMART" id="SM00108">
    <property type="entry name" value="B_lectin"/>
    <property type="match status" value="1"/>
</dbReference>
<keyword evidence="7" id="KW-0418">Kinase</keyword>
<evidence type="ECO:0000259" key="16">
    <source>
        <dbReference type="PROSITE" id="PS50026"/>
    </source>
</evidence>
<evidence type="ECO:0000256" key="6">
    <source>
        <dbReference type="ARBA" id="ARBA00022741"/>
    </source>
</evidence>
<dbReference type="Pfam" id="PF07714">
    <property type="entry name" value="PK_Tyr_Ser-Thr"/>
    <property type="match status" value="1"/>
</dbReference>
<evidence type="ECO:0000256" key="2">
    <source>
        <dbReference type="ARBA" id="ARBA00022527"/>
    </source>
</evidence>
<dbReference type="Gene3D" id="2.90.10.10">
    <property type="entry name" value="Bulb-type lectin domain"/>
    <property type="match status" value="1"/>
</dbReference>
<feature type="domain" description="EGF-like" evidence="16">
    <location>
        <begin position="269"/>
        <end position="306"/>
    </location>
</feature>
<comment type="catalytic activity">
    <reaction evidence="13">
        <text>L-seryl-[protein] + ATP = O-phospho-L-seryl-[protein] + ADP + H(+)</text>
        <dbReference type="Rhea" id="RHEA:17989"/>
        <dbReference type="Rhea" id="RHEA-COMP:9863"/>
        <dbReference type="Rhea" id="RHEA-COMP:11604"/>
        <dbReference type="ChEBI" id="CHEBI:15378"/>
        <dbReference type="ChEBI" id="CHEBI:29999"/>
        <dbReference type="ChEBI" id="CHEBI:30616"/>
        <dbReference type="ChEBI" id="CHEBI:83421"/>
        <dbReference type="ChEBI" id="CHEBI:456216"/>
        <dbReference type="EC" id="2.7.11.1"/>
    </reaction>
</comment>
<dbReference type="FunFam" id="3.50.4.10:FF:000002">
    <property type="entry name" value="G-type lectin S-receptor-like serine/threonine-protein kinase"/>
    <property type="match status" value="1"/>
</dbReference>
<dbReference type="InterPro" id="IPR001245">
    <property type="entry name" value="Ser-Thr/Tyr_kinase_cat_dom"/>
</dbReference>
<evidence type="ECO:0000313" key="19">
    <source>
        <dbReference type="EMBL" id="KAL2327796.1"/>
    </source>
</evidence>
<evidence type="ECO:0000256" key="14">
    <source>
        <dbReference type="PROSITE-ProRule" id="PRU00076"/>
    </source>
</evidence>
<dbReference type="EMBL" id="JBGMDY010000007">
    <property type="protein sequence ID" value="KAL2327796.1"/>
    <property type="molecule type" value="Genomic_DNA"/>
</dbReference>
<dbReference type="Gene3D" id="3.30.200.20">
    <property type="entry name" value="Phosphorylase Kinase, domain 1"/>
    <property type="match status" value="1"/>
</dbReference>
<dbReference type="PANTHER" id="PTHR32444">
    <property type="entry name" value="BULB-TYPE LECTIN DOMAIN-CONTAINING PROTEIN"/>
    <property type="match status" value="1"/>
</dbReference>
<keyword evidence="3" id="KW-0597">Phosphoprotein</keyword>
<dbReference type="CDD" id="cd01098">
    <property type="entry name" value="PAN_AP_plant"/>
    <property type="match status" value="1"/>
</dbReference>
<keyword evidence="9" id="KW-1015">Disulfide bond</keyword>
<evidence type="ECO:0000256" key="10">
    <source>
        <dbReference type="ARBA" id="ARBA00023170"/>
    </source>
</evidence>
<evidence type="ECO:0000256" key="1">
    <source>
        <dbReference type="ARBA" id="ARBA00012513"/>
    </source>
</evidence>
<dbReference type="InterPro" id="IPR000742">
    <property type="entry name" value="EGF"/>
</dbReference>
<accession>A0ABD1LWB8</accession>
<dbReference type="InterPro" id="IPR000858">
    <property type="entry name" value="S_locus_glycoprot_dom"/>
</dbReference>
<dbReference type="GO" id="GO:0005524">
    <property type="term" value="F:ATP binding"/>
    <property type="evidence" value="ECO:0007669"/>
    <property type="project" value="UniProtKB-KW"/>
</dbReference>
<dbReference type="AlphaFoldDB" id="A0ABD1LWB8"/>
<dbReference type="FunFam" id="2.90.10.10:FF:000004">
    <property type="entry name" value="G-type lectin S-receptor-like serine/threonine-protein kinase"/>
    <property type="match status" value="1"/>
</dbReference>
<dbReference type="EC" id="2.7.11.1" evidence="1"/>
<dbReference type="CDD" id="cd00028">
    <property type="entry name" value="B_lectin"/>
    <property type="match status" value="1"/>
</dbReference>
<sequence>MTTTSTSVDTLAASQSIRDGKALISAGGITELGFISLGSENSTRRYLGIWYTNISPLTVVWVANRDTPLENNSGILQLNEKGILELLDAEYSTIWSSNISSKEVNNPIAYLLDSGNLVVKNGQGTNKDTVLWQSFDFPGDTWMPEMKIGWNLETGQETYLSSWKSDSDPAEGDNALKLDLRGLPQIIIFKEHEIYKRLGSWNGYSLVSDPNQNFQTRPKFEDNGKEVYYYYEVLHNSVFFVVTLTPSGTMHSSSWTNQTRTRNFVSTGERDQCENYAVCGSNSICIYDGNHATCECMRGYVPKSPDEWNISYWANGCVSMNKSTCNNSYTDGFFKYTNLKLPDTSSSWFNISINLDECRKICLKNCSCTAYADLDIRDGGRGCLLWFNALVDTRKFSQWGQDLYVRVPASELVIAKATGNFSAENKVGEGGSGPVHKGTLTDGKEIAVKRLSMNSGQGLCEFKNEVALIAKLQHRNLVKLMGCCIEGEEKMLIYEYMPNHSLDYFVFDESKSMFLDWSKRINIISGIARGLLYLHQDSTLRIIHRDLKTSNILLDANLNPKISDFRLARLMLGDQVETKINRVAGTYGYIASEYAARGHLSVKSDVFSYGEKLIDEKVQDEGNEIL</sequence>
<evidence type="ECO:0000259" key="17">
    <source>
        <dbReference type="PROSITE" id="PS50927"/>
    </source>
</evidence>
<dbReference type="InterPro" id="IPR000719">
    <property type="entry name" value="Prot_kinase_dom"/>
</dbReference>
<dbReference type="InterPro" id="IPR003609">
    <property type="entry name" value="Pan_app"/>
</dbReference>
<evidence type="ECO:0000256" key="4">
    <source>
        <dbReference type="ARBA" id="ARBA00022679"/>
    </source>
</evidence>
<dbReference type="PROSITE" id="PS00108">
    <property type="entry name" value="PROTEIN_KINASE_ST"/>
    <property type="match status" value="1"/>
</dbReference>
<evidence type="ECO:0000256" key="9">
    <source>
        <dbReference type="ARBA" id="ARBA00023157"/>
    </source>
</evidence>
<keyword evidence="20" id="KW-1185">Reference proteome</keyword>
<comment type="caution">
    <text evidence="19">The sequence shown here is derived from an EMBL/GenBank/DDBJ whole genome shotgun (WGS) entry which is preliminary data.</text>
</comment>